<evidence type="ECO:0000313" key="16">
    <source>
        <dbReference type="RefSeq" id="XP_022954251.1"/>
    </source>
</evidence>
<evidence type="ECO:0000256" key="6">
    <source>
        <dbReference type="ARBA" id="ARBA00022729"/>
    </source>
</evidence>
<gene>
    <name evidence="16" type="primary">LOC111456563</name>
</gene>
<keyword evidence="5 12" id="KW-0812">Transmembrane</keyword>
<evidence type="ECO:0000256" key="5">
    <source>
        <dbReference type="ARBA" id="ARBA00022692"/>
    </source>
</evidence>
<keyword evidence="15" id="KW-1185">Reference proteome</keyword>
<keyword evidence="6" id="KW-0732">Signal</keyword>
<dbReference type="InterPro" id="IPR013210">
    <property type="entry name" value="LRR_N_plant-typ"/>
</dbReference>
<dbReference type="Pfam" id="PF23598">
    <property type="entry name" value="LRR_14"/>
    <property type="match status" value="1"/>
</dbReference>
<reference evidence="16" key="1">
    <citation type="submission" date="2025-08" db="UniProtKB">
        <authorList>
            <consortium name="RefSeq"/>
        </authorList>
    </citation>
    <scope>IDENTIFICATION</scope>
    <source>
        <tissue evidence="16">Young leaves</tissue>
    </source>
</reference>
<dbReference type="Proteomes" id="UP000504609">
    <property type="component" value="Unplaced"/>
</dbReference>
<dbReference type="GeneID" id="111456563"/>
<dbReference type="PANTHER" id="PTHR48061:SF2">
    <property type="entry name" value="RECEPTOR LIKE PROTEIN 30-LIKE"/>
    <property type="match status" value="1"/>
</dbReference>
<dbReference type="SMART" id="SM00369">
    <property type="entry name" value="LRR_TYP"/>
    <property type="match status" value="11"/>
</dbReference>
<keyword evidence="11" id="KW-0325">Glycoprotein</keyword>
<dbReference type="SMR" id="A0A6J1GQE5"/>
<dbReference type="SUPFAM" id="SSF52047">
    <property type="entry name" value="RNI-like"/>
    <property type="match status" value="1"/>
</dbReference>
<dbReference type="Gene3D" id="3.80.10.10">
    <property type="entry name" value="Ribonuclease Inhibitor"/>
    <property type="match status" value="6"/>
</dbReference>
<evidence type="ECO:0000256" key="2">
    <source>
        <dbReference type="ARBA" id="ARBA00009592"/>
    </source>
</evidence>
<dbReference type="Pfam" id="PF08263">
    <property type="entry name" value="LRRNT_2"/>
    <property type="match status" value="1"/>
</dbReference>
<dbReference type="PANTHER" id="PTHR48061">
    <property type="entry name" value="LEUCINE-RICH REPEAT RECEPTOR PROTEIN KINASE EMS1-LIKE-RELATED"/>
    <property type="match status" value="1"/>
</dbReference>
<evidence type="ECO:0000256" key="1">
    <source>
        <dbReference type="ARBA" id="ARBA00004251"/>
    </source>
</evidence>
<feature type="domain" description="Disease resistance R13L4/SHOC-2-like LRR" evidence="14">
    <location>
        <begin position="220"/>
        <end position="418"/>
    </location>
</feature>
<evidence type="ECO:0000256" key="12">
    <source>
        <dbReference type="SAM" id="Phobius"/>
    </source>
</evidence>
<keyword evidence="7" id="KW-0677">Repeat</keyword>
<dbReference type="FunFam" id="3.80.10.10:FF:000213">
    <property type="entry name" value="Tyrosine-sulfated glycopeptide receptor 1"/>
    <property type="match status" value="1"/>
</dbReference>
<evidence type="ECO:0000256" key="4">
    <source>
        <dbReference type="ARBA" id="ARBA00022614"/>
    </source>
</evidence>
<evidence type="ECO:0000256" key="9">
    <source>
        <dbReference type="ARBA" id="ARBA00023136"/>
    </source>
</evidence>
<organism evidence="15 16">
    <name type="scientific">Cucurbita moschata</name>
    <name type="common">Winter crookneck squash</name>
    <name type="synonym">Cucurbita pepo var. moschata</name>
    <dbReference type="NCBI Taxonomy" id="3662"/>
    <lineage>
        <taxon>Eukaryota</taxon>
        <taxon>Viridiplantae</taxon>
        <taxon>Streptophyta</taxon>
        <taxon>Embryophyta</taxon>
        <taxon>Tracheophyta</taxon>
        <taxon>Spermatophyta</taxon>
        <taxon>Magnoliopsida</taxon>
        <taxon>eudicotyledons</taxon>
        <taxon>Gunneridae</taxon>
        <taxon>Pentapetalae</taxon>
        <taxon>rosids</taxon>
        <taxon>fabids</taxon>
        <taxon>Cucurbitales</taxon>
        <taxon>Cucurbitaceae</taxon>
        <taxon>Cucurbiteae</taxon>
        <taxon>Cucurbita</taxon>
    </lineage>
</organism>
<sequence>MALLMMLYQVGGIFLIFLFNSLVNSHHLCDPKQSLALLEFKKAFSLNESASSSCNDELKKQAYPKTETWNQTKDCCSWDGVKCDEEGEGHVVGLDLSCSRLLGVLHPNSSLFSLSHLQTLNLSRNSILSEFSPSFGTFKDLRALDLSWSYLIGDVPIEISYLSKLVSLDLSGNYLSFSDIVMNQLLHNLTNLRDLALSHVFLHDITPTSFINISLSLASLSLSSCGLRGNFPPYIFSLPNLRVLQLDYNSELNGLLPMSNWSESLQILSLSSTNFSGEIPYSIGNAKSLISLHLSFSKFTGGLPKSIGNLTQLTNIDLSVNKFNGQLPNTWNKLQKLTNFRIHMNSFMGHLPNSLFNLTHLSNMTFSSNLFSGHLPTNVDSDALSNLIHLDLERNSLTGPIPSWLYALPRLNYLDLSHNHFSSLMRDFKSNSLEFLDLSNNILQGGVSDSIYRQLNLTYLALGSNNLSGVLDLDMLLRVQSITWLDISNNNQLLIESTSISSKNLVRVEMGSCKLGKFPYFLRYQKNLDYLDLSNTQIHGNIPKWFSELGALRHLNLSHNLLSSGMQVLLNLPNLKNLYLDSNLFNLSFPRLPSSICQFSASNNQLSGNIHPSICKATNLSFLDLSNNRLNGAIPSCFSNLTSLMLLELKRNNFSGSISIPLPYILIYTASENQFSGEIPSSICNAIFLAVLSLSNNHLSGTIPPCLANVTSLAVLDLKNNHFSGNVPMIFPIGSELRSLDLNDNQIQGELPQSLLNCKNLQVLDLGNNIITGLFPHWLEAASSLRVLILRSNRFYGPINNSMNKDSFPNLRIIDLSRNHFSGLLPSNLFKNMRAMKEVEVGNQKPNSSSLESDILPYYKDSVVVSIKGSDLNLESILLIFKAIDFSSNEFSGEIPEVIGTLLSLKGLNFSHNKLRGRIPPTFGNLKNVEWLDLCSNELLGEIPPQLAALTFLSRLNLSHNHLSGPIPQGNQFATFESSSYDGNLGLCGFPLPNCYSEKAHESQMAHEESESLDKGFWLKVVFMGYGCGMVLGVFVGYLVFRIGKPLWIVAMVEGRRASKKQR</sequence>
<accession>A0A6J1GQE5</accession>
<dbReference type="Pfam" id="PF00560">
    <property type="entry name" value="LRR_1"/>
    <property type="match status" value="7"/>
</dbReference>
<feature type="transmembrane region" description="Helical" evidence="12">
    <location>
        <begin position="1017"/>
        <end position="1041"/>
    </location>
</feature>
<dbReference type="InterPro" id="IPR055414">
    <property type="entry name" value="LRR_R13L4/SHOC2-like"/>
</dbReference>
<keyword evidence="3" id="KW-1003">Cell membrane</keyword>
<dbReference type="PROSITE" id="PS51450">
    <property type="entry name" value="LRR"/>
    <property type="match status" value="2"/>
</dbReference>
<feature type="domain" description="Leucine-rich repeat-containing N-terminal plant-type" evidence="13">
    <location>
        <begin position="32"/>
        <end position="84"/>
    </location>
</feature>
<evidence type="ECO:0000259" key="13">
    <source>
        <dbReference type="Pfam" id="PF08263"/>
    </source>
</evidence>
<evidence type="ECO:0000256" key="3">
    <source>
        <dbReference type="ARBA" id="ARBA00022475"/>
    </source>
</evidence>
<protein>
    <submittedName>
        <fullName evidence="16">Receptor-like protein 12</fullName>
    </submittedName>
</protein>
<comment type="similarity">
    <text evidence="2">Belongs to the RLP family.</text>
</comment>
<keyword evidence="10" id="KW-0675">Receptor</keyword>
<dbReference type="InterPro" id="IPR003591">
    <property type="entry name" value="Leu-rich_rpt_typical-subtyp"/>
</dbReference>
<dbReference type="KEGG" id="cmos:111456563"/>
<dbReference type="GO" id="GO:0005886">
    <property type="term" value="C:plasma membrane"/>
    <property type="evidence" value="ECO:0007669"/>
    <property type="project" value="UniProtKB-SubCell"/>
</dbReference>
<dbReference type="InterPro" id="IPR032675">
    <property type="entry name" value="LRR_dom_sf"/>
</dbReference>
<dbReference type="Pfam" id="PF13855">
    <property type="entry name" value="LRR_8"/>
    <property type="match status" value="2"/>
</dbReference>
<evidence type="ECO:0000256" key="8">
    <source>
        <dbReference type="ARBA" id="ARBA00022989"/>
    </source>
</evidence>
<name>A0A6J1GQE5_CUCMO</name>
<keyword evidence="8 12" id="KW-1133">Transmembrane helix</keyword>
<dbReference type="InterPro" id="IPR001611">
    <property type="entry name" value="Leu-rich_rpt"/>
</dbReference>
<proteinExistence type="inferred from homology"/>
<dbReference type="PRINTS" id="PR00019">
    <property type="entry name" value="LEURICHRPT"/>
</dbReference>
<keyword evidence="9 12" id="KW-0472">Membrane</keyword>
<comment type="subcellular location">
    <subcellularLocation>
        <location evidence="1">Cell membrane</location>
        <topology evidence="1">Single-pass type I membrane protein</topology>
    </subcellularLocation>
</comment>
<dbReference type="RefSeq" id="XP_022954251.1">
    <property type="nucleotide sequence ID" value="XM_023098483.1"/>
</dbReference>
<dbReference type="FunFam" id="3.80.10.10:FF:000095">
    <property type="entry name" value="LRR receptor-like serine/threonine-protein kinase GSO1"/>
    <property type="match status" value="1"/>
</dbReference>
<evidence type="ECO:0000256" key="7">
    <source>
        <dbReference type="ARBA" id="ARBA00022737"/>
    </source>
</evidence>
<dbReference type="InterPro" id="IPR046956">
    <property type="entry name" value="RLP23-like"/>
</dbReference>
<dbReference type="SUPFAM" id="SSF52058">
    <property type="entry name" value="L domain-like"/>
    <property type="match status" value="3"/>
</dbReference>
<keyword evidence="4" id="KW-0433">Leucine-rich repeat</keyword>
<evidence type="ECO:0000259" key="14">
    <source>
        <dbReference type="Pfam" id="PF23598"/>
    </source>
</evidence>
<evidence type="ECO:0000313" key="15">
    <source>
        <dbReference type="Proteomes" id="UP000504609"/>
    </source>
</evidence>
<dbReference type="AlphaFoldDB" id="A0A6J1GQE5"/>
<evidence type="ECO:0000256" key="11">
    <source>
        <dbReference type="ARBA" id="ARBA00023180"/>
    </source>
</evidence>
<evidence type="ECO:0000256" key="10">
    <source>
        <dbReference type="ARBA" id="ARBA00023170"/>
    </source>
</evidence>